<dbReference type="AlphaFoldDB" id="D5P7J3"/>
<name>D5P7J3_9MYCO</name>
<dbReference type="Proteomes" id="UP000003653">
    <property type="component" value="Unassembled WGS sequence"/>
</dbReference>
<keyword evidence="2" id="KW-1185">Reference proteome</keyword>
<organism evidence="1 2">
    <name type="scientific">Mycobacterium parascrofulaceum ATCC BAA-614</name>
    <dbReference type="NCBI Taxonomy" id="525368"/>
    <lineage>
        <taxon>Bacteria</taxon>
        <taxon>Bacillati</taxon>
        <taxon>Actinomycetota</taxon>
        <taxon>Actinomycetes</taxon>
        <taxon>Mycobacteriales</taxon>
        <taxon>Mycobacteriaceae</taxon>
        <taxon>Mycobacterium</taxon>
        <taxon>Mycobacterium simiae complex</taxon>
    </lineage>
</organism>
<protein>
    <recommendedName>
        <fullName evidence="3">Acetolactate synthase</fullName>
    </recommendedName>
</protein>
<evidence type="ECO:0008006" key="3">
    <source>
        <dbReference type="Google" id="ProtNLM"/>
    </source>
</evidence>
<dbReference type="RefSeq" id="WP_007171004.1">
    <property type="nucleotide sequence ID" value="NZ_GG770557.1"/>
</dbReference>
<dbReference type="EMBL" id="ADNV01000200">
    <property type="protein sequence ID" value="EFG77921.1"/>
    <property type="molecule type" value="Genomic_DNA"/>
</dbReference>
<gene>
    <name evidence="1" type="ORF">HMPREF0591_2137</name>
</gene>
<accession>D5P7J3</accession>
<dbReference type="HOGENOM" id="CLU_2807853_0_0_11"/>
<comment type="caution">
    <text evidence="1">The sequence shown here is derived from an EMBL/GenBank/DDBJ whole genome shotgun (WGS) entry which is preliminary data.</text>
</comment>
<reference evidence="1 2" key="1">
    <citation type="submission" date="2010-04" db="EMBL/GenBank/DDBJ databases">
        <authorList>
            <person name="Muzny D."/>
            <person name="Qin X."/>
            <person name="Deng J."/>
            <person name="Jiang H."/>
            <person name="Liu Y."/>
            <person name="Qu J."/>
            <person name="Song X.-Z."/>
            <person name="Zhang L."/>
            <person name="Thornton R."/>
            <person name="Coyle M."/>
            <person name="Francisco L."/>
            <person name="Jackson L."/>
            <person name="Javaid M."/>
            <person name="Korchina V."/>
            <person name="Kovar C."/>
            <person name="Mata R."/>
            <person name="Mathew T."/>
            <person name="Ngo R."/>
            <person name="Nguyen L."/>
            <person name="Nguyen N."/>
            <person name="Okwuonu G."/>
            <person name="Ongeri F."/>
            <person name="Pham C."/>
            <person name="Simmons D."/>
            <person name="Wilczek-Boney K."/>
            <person name="Hale W."/>
            <person name="Jakkamsetti A."/>
            <person name="Pham P."/>
            <person name="Ruth R."/>
            <person name="San Lucas F."/>
            <person name="Warren J."/>
            <person name="Zhang J."/>
            <person name="Zhao Z."/>
            <person name="Zhou C."/>
            <person name="Zhu D."/>
            <person name="Lee S."/>
            <person name="Bess C."/>
            <person name="Blankenburg K."/>
            <person name="Forbes L."/>
            <person name="Fu Q."/>
            <person name="Gubbala S."/>
            <person name="Hirani K."/>
            <person name="Jayaseelan J.C."/>
            <person name="Lara F."/>
            <person name="Munidasa M."/>
            <person name="Palculict T."/>
            <person name="Patil S."/>
            <person name="Pu L.-L."/>
            <person name="Saada N."/>
            <person name="Tang L."/>
            <person name="Weissenberger G."/>
            <person name="Zhu Y."/>
            <person name="Hemphill L."/>
            <person name="Shang Y."/>
            <person name="Youmans B."/>
            <person name="Ayvaz T."/>
            <person name="Ross M."/>
            <person name="Santibanez J."/>
            <person name="Aqrawi P."/>
            <person name="Gross S."/>
            <person name="Joshi V."/>
            <person name="Fowler G."/>
            <person name="Nazareth L."/>
            <person name="Reid J."/>
            <person name="Worley K."/>
            <person name="Petrosino J."/>
            <person name="Highlander S."/>
            <person name="Gibbs R."/>
        </authorList>
    </citation>
    <scope>NUCLEOTIDE SEQUENCE [LARGE SCALE GENOMIC DNA]</scope>
    <source>
        <strain evidence="1 2">ATCC BAA-614</strain>
    </source>
</reference>
<evidence type="ECO:0000313" key="1">
    <source>
        <dbReference type="EMBL" id="EFG77921.1"/>
    </source>
</evidence>
<evidence type="ECO:0000313" key="2">
    <source>
        <dbReference type="Proteomes" id="UP000003653"/>
    </source>
</evidence>
<proteinExistence type="predicted"/>
<sequence>MARTDPTEPVRSAQRIVDVLSAQGVQYAFTATLRRALAEEGPSLIDVPVDYSRNTDLAAQLHDDPFE</sequence>